<keyword evidence="1" id="KW-0732">Signal</keyword>
<dbReference type="Gene3D" id="2.180.10.10">
    <property type="entry name" value="RHS repeat-associated core"/>
    <property type="match status" value="1"/>
</dbReference>
<accession>A0ABS1HQS6</accession>
<name>A0ABS1HQS6_9BACT</name>
<dbReference type="Proteomes" id="UP000605676">
    <property type="component" value="Unassembled WGS sequence"/>
</dbReference>
<proteinExistence type="predicted"/>
<comment type="caution">
    <text evidence="2">The sequence shown here is derived from an EMBL/GenBank/DDBJ whole genome shotgun (WGS) entry which is preliminary data.</text>
</comment>
<reference evidence="2 3" key="1">
    <citation type="submission" date="2021-01" db="EMBL/GenBank/DDBJ databases">
        <title>Carboxyliciviraga sp.nov., isolated from coastal sediments.</title>
        <authorList>
            <person name="Lu D."/>
            <person name="Zhang T."/>
        </authorList>
    </citation>
    <scope>NUCLEOTIDE SEQUENCE [LARGE SCALE GENOMIC DNA]</scope>
    <source>
        <strain evidence="2 3">N1Y132</strain>
    </source>
</reference>
<evidence type="ECO:0000256" key="1">
    <source>
        <dbReference type="SAM" id="SignalP"/>
    </source>
</evidence>
<organism evidence="2 3">
    <name type="scientific">Carboxylicivirga marina</name>
    <dbReference type="NCBI Taxonomy" id="2800988"/>
    <lineage>
        <taxon>Bacteria</taxon>
        <taxon>Pseudomonadati</taxon>
        <taxon>Bacteroidota</taxon>
        <taxon>Bacteroidia</taxon>
        <taxon>Marinilabiliales</taxon>
        <taxon>Marinilabiliaceae</taxon>
        <taxon>Carboxylicivirga</taxon>
    </lineage>
</organism>
<dbReference type="EMBL" id="JAENRR010000125">
    <property type="protein sequence ID" value="MBK3520017.1"/>
    <property type="molecule type" value="Genomic_DNA"/>
</dbReference>
<sequence length="333" mass="38921">MRKIPYILLILICGIFNTNAQEIKQITETVFGEAVVEANTQREAKRKFKKLKAYPEHCDLYFDSKTVSKFDKNGNLISKAEFNEDGTTNYVSKYNYTDSVNLKNESHTYPLNSISDRLVTYKYNPNEELILIVDSSINSINQSVISYPNHNTKQMISMVNGKHVDKWITERDTTDNLELITAYDSNDVLFMATKNWYDDNKKLVRRIDLNSSMMPTVTQDFKYDENGNKIFERVESHSHTLTIERHWNIDSINNIDYFKSFTNGILDDYSISYKDKNGNEIKADFFDSDTTSIASFTSKCAYKYDNSNSWIEKKEFWNGTIKSISYRKIEYYE</sequence>
<feature type="chain" id="PRO_5045322698" evidence="1">
    <location>
        <begin position="21"/>
        <end position="333"/>
    </location>
</feature>
<feature type="signal peptide" evidence="1">
    <location>
        <begin position="1"/>
        <end position="20"/>
    </location>
</feature>
<protein>
    <submittedName>
        <fullName evidence="2">Uncharacterized protein</fullName>
    </submittedName>
</protein>
<evidence type="ECO:0000313" key="3">
    <source>
        <dbReference type="Proteomes" id="UP000605676"/>
    </source>
</evidence>
<dbReference type="RefSeq" id="WP_200467234.1">
    <property type="nucleotide sequence ID" value="NZ_JAENRR010000125.1"/>
</dbReference>
<evidence type="ECO:0000313" key="2">
    <source>
        <dbReference type="EMBL" id="MBK3520017.1"/>
    </source>
</evidence>
<keyword evidence="3" id="KW-1185">Reference proteome</keyword>
<gene>
    <name evidence="2" type="ORF">JIV24_21985</name>
</gene>